<dbReference type="SUPFAM" id="SSF51735">
    <property type="entry name" value="NAD(P)-binding Rossmann-fold domains"/>
    <property type="match status" value="1"/>
</dbReference>
<feature type="site" description="Transition state stabilizer" evidence="10">
    <location>
        <position position="104"/>
    </location>
</feature>
<dbReference type="CDD" id="cd08702">
    <property type="entry name" value="Arna_FMT_C"/>
    <property type="match status" value="1"/>
</dbReference>
<keyword evidence="6 10" id="KW-0520">NAD</keyword>
<dbReference type="InterPro" id="IPR050177">
    <property type="entry name" value="Lipid_A_modif_metabolic_enz"/>
</dbReference>
<feature type="binding site" evidence="10">
    <location>
        <position position="396"/>
    </location>
    <ligand>
        <name>UDP-alpha-D-glucuronate</name>
        <dbReference type="ChEBI" id="CHEBI:58052"/>
    </ligand>
</feature>
<keyword evidence="1 10" id="KW-0444">Lipid biosynthesis</keyword>
<evidence type="ECO:0000256" key="9">
    <source>
        <dbReference type="ARBA" id="ARBA00023268"/>
    </source>
</evidence>
<dbReference type="NCBIfam" id="NF008872">
    <property type="entry name" value="PRK11908.1"/>
    <property type="match status" value="1"/>
</dbReference>
<feature type="domain" description="Formyl transferase N-terminal" evidence="11">
    <location>
        <begin position="27"/>
        <end position="178"/>
    </location>
</feature>
<dbReference type="EC" id="1.1.1.305" evidence="10"/>
<dbReference type="Pfam" id="PF02911">
    <property type="entry name" value="Formyl_trans_C"/>
    <property type="match status" value="1"/>
</dbReference>
<keyword evidence="9 10" id="KW-0511">Multifunctional enzyme</keyword>
<comment type="pathway">
    <text evidence="10">Bacterial outer membrane biogenesis; lipopolysaccharide biosynthesis.</text>
</comment>
<dbReference type="EC" id="2.1.2.13" evidence="10"/>
<evidence type="ECO:0000256" key="3">
    <source>
        <dbReference type="ARBA" id="ARBA00022679"/>
    </source>
</evidence>
<feature type="region of interest" description="Formyltransferase ArnAFT" evidence="10">
    <location>
        <begin position="1"/>
        <end position="307"/>
    </location>
</feature>
<dbReference type="InterPro" id="IPR005793">
    <property type="entry name" value="Formyl_trans_C"/>
</dbReference>
<reference evidence="14 15" key="1">
    <citation type="submission" date="2020-12" db="EMBL/GenBank/DDBJ databases">
        <title>Comparative genomic insights into the epidemiology and virulence of plant pathogenic Pseudomonads from Turkey.</title>
        <authorList>
            <person name="Dillon M."/>
            <person name="Ruiz-Bedoya T."/>
            <person name="Bendalovic-Torma C."/>
            <person name="Guttman K.M."/>
            <person name="Kwak H."/>
            <person name="Middleton M.A."/>
            <person name="Wang P.W."/>
            <person name="Horuz S."/>
            <person name="Aysan Y."/>
            <person name="Guttman D.S."/>
        </authorList>
    </citation>
    <scope>NUCLEOTIDE SEQUENCE [LARGE SCALE GENOMIC DNA]</scope>
    <source>
        <strain evidence="14 15">S5_IA_2b</strain>
    </source>
</reference>
<dbReference type="InterPro" id="IPR002376">
    <property type="entry name" value="Formyl_transf_N"/>
</dbReference>
<dbReference type="HAMAP" id="MF_01166">
    <property type="entry name" value="ArnA"/>
    <property type="match status" value="1"/>
</dbReference>
<dbReference type="Gene3D" id="3.40.50.12230">
    <property type="match status" value="1"/>
</dbReference>
<comment type="catalytic activity">
    <reaction evidence="10">
        <text>UDP-4-amino-4-deoxy-beta-L-arabinose + (6R)-10-formyltetrahydrofolate = UDP-4-deoxy-4-formamido-beta-L-arabinose + (6S)-5,6,7,8-tetrahydrofolate + H(+)</text>
        <dbReference type="Rhea" id="RHEA:24706"/>
        <dbReference type="ChEBI" id="CHEBI:15378"/>
        <dbReference type="ChEBI" id="CHEBI:57453"/>
        <dbReference type="ChEBI" id="CHEBI:58708"/>
        <dbReference type="ChEBI" id="CHEBI:58709"/>
        <dbReference type="ChEBI" id="CHEBI:195366"/>
        <dbReference type="EC" id="2.1.2.13"/>
    </reaction>
</comment>
<dbReference type="InterPro" id="IPR036477">
    <property type="entry name" value="Formyl_transf_N_sf"/>
</dbReference>
<dbReference type="SUPFAM" id="SSF53328">
    <property type="entry name" value="Formyltransferase"/>
    <property type="match status" value="1"/>
</dbReference>
<dbReference type="Proteomes" id="UP000648914">
    <property type="component" value="Unassembled WGS sequence"/>
</dbReference>
<evidence type="ECO:0000259" key="13">
    <source>
        <dbReference type="Pfam" id="PF02911"/>
    </source>
</evidence>
<comment type="pathway">
    <text evidence="10">Nucleotide-sugar biosynthesis; UDP-4-deoxy-4-formamido-beta-L-arabinose biosynthesis; UDP-4-deoxy-4-formamido-beta-L-arabinose from UDP-alpha-D-glucuronate: step 3/3.</text>
</comment>
<keyword evidence="8 10" id="KW-0046">Antibiotic resistance</keyword>
<dbReference type="NCBIfam" id="NF005414">
    <property type="entry name" value="PRK06988.1"/>
    <property type="match status" value="1"/>
</dbReference>
<feature type="domain" description="Formyl transferase C-terminal" evidence="13">
    <location>
        <begin position="205"/>
        <end position="283"/>
    </location>
</feature>
<comment type="pathway">
    <text evidence="10">Nucleotide-sugar biosynthesis; UDP-4-deoxy-4-formamido-beta-L-arabinose biosynthesis; UDP-4-deoxy-4-formamido-beta-L-arabinose from UDP-alpha-D-glucuronate: step 1/3.</text>
</comment>
<dbReference type="CDD" id="cd05257">
    <property type="entry name" value="Arna_like_SDR_e"/>
    <property type="match status" value="1"/>
</dbReference>
<evidence type="ECO:0000313" key="15">
    <source>
        <dbReference type="Proteomes" id="UP000648914"/>
    </source>
</evidence>
<feature type="binding site" evidence="10">
    <location>
        <begin position="528"/>
        <end position="537"/>
    </location>
    <ligand>
        <name>UDP-alpha-D-glucuronate</name>
        <dbReference type="ChEBI" id="CHEBI:58052"/>
    </ligand>
</feature>
<name>A0ABS0UN27_9PSED</name>
<comment type="subunit">
    <text evidence="10">Homohexamer, formed by a dimer of trimers.</text>
</comment>
<evidence type="ECO:0000256" key="2">
    <source>
        <dbReference type="ARBA" id="ARBA00022556"/>
    </source>
</evidence>
<feature type="active site" description="Proton donor; for decarboxylase activity" evidence="10">
    <location>
        <position position="621"/>
    </location>
</feature>
<dbReference type="GO" id="GO:0099619">
    <property type="term" value="F:UDP-4-amino-4-deoxy-L-arabinose formyltransferase activity"/>
    <property type="evidence" value="ECO:0007669"/>
    <property type="project" value="UniProtKB-EC"/>
</dbReference>
<comment type="caution">
    <text evidence="10">Lacks conserved residue(s) required for the propagation of feature annotation.</text>
</comment>
<dbReference type="GO" id="GO:0099618">
    <property type="term" value="F:UDP-glucuronate dehydrogenase activity"/>
    <property type="evidence" value="ECO:0007669"/>
    <property type="project" value="UniProtKB-EC"/>
</dbReference>
<feature type="domain" description="NAD-dependent epimerase/dehydratase" evidence="12">
    <location>
        <begin position="321"/>
        <end position="568"/>
    </location>
</feature>
<evidence type="ECO:0000256" key="1">
    <source>
        <dbReference type="ARBA" id="ARBA00022516"/>
    </source>
</evidence>
<evidence type="ECO:0000313" key="14">
    <source>
        <dbReference type="EMBL" id="MBI6566576.1"/>
    </source>
</evidence>
<sequence>MSSKAVVFAYHDIGCAGIEALLSAGYEIAAVFTHADDPRENNFYGSVAQLCARNGIPVHAPEDANHPLWIERIAKLNPEYIFSFYYRNLLSEALLATAGKGAFNLHGSLLPKYRGRAPANWVLVNGETETGVTLHRMVKRADAGAILAQQKVSIDRTDTGLSLHAKLRDAAATLLRDALPQLAQGKLAETAQDESQATYFGRRTAADGKLDWKQPAETLFNLVRAVTQPYPGAFCAVGEHKLIVWQAEVVKGNEGLAPGRVISVSPLRIACGEDSLVIRFGQRNENGLYLAGPALADELGLVDGSVLRGAESGRKPRRTRVLILGVNGFIGNHLSERLLRDDRYEIYGLDIGSDAIERLRSHPNFHYVEGDISIHSEWIEYHIKKCDVVLPLVAIATPIEYTRNPLRVFELDFEENLKLVRYCVKYNKRVIFPSTSEVYGMCQDQYFDEDTSNLVVGPVNKQRWIYSVSKQLLDRVIWAYGDKGLNFTLFRPFNWMGPRLDRLDSARIGSSRAITQLILNLVEGTPIRLFDGGEQKRCFTDIADGIEALARIIDNDNDACNGQIINIGNPENEASIRQLGEELLRQFEAHPLRHNFPPFAGFRDVESKAFYGTGYQDVAHRKPSIENAKRLLNWEPTVQMSETIGNTLDFFLREAMLEIAQSIDEAK</sequence>
<dbReference type="Gene3D" id="3.40.50.720">
    <property type="entry name" value="NAD(P)-binding Rossmann-like Domain"/>
    <property type="match status" value="1"/>
</dbReference>
<feature type="region of interest" description="Dehydrogenase ArnADH" evidence="10">
    <location>
        <begin position="317"/>
        <end position="667"/>
    </location>
</feature>
<keyword evidence="3 10" id="KW-0808">Transferase</keyword>
<dbReference type="EMBL" id="JAEILG010000053">
    <property type="protein sequence ID" value="MBI6566576.1"/>
    <property type="molecule type" value="Genomic_DNA"/>
</dbReference>
<keyword evidence="4 10" id="KW-0448">Lipopolysaccharide biosynthesis</keyword>
<proteinExistence type="inferred from homology"/>
<dbReference type="Pfam" id="PF01370">
    <property type="entry name" value="Epimerase"/>
    <property type="match status" value="1"/>
</dbReference>
<dbReference type="PIRSF" id="PIRSF036506">
    <property type="entry name" value="Bifun_polymyxin_resist_ArnA"/>
    <property type="match status" value="1"/>
</dbReference>
<dbReference type="Pfam" id="PF00551">
    <property type="entry name" value="Formyl_trans_N"/>
    <property type="match status" value="1"/>
</dbReference>
<keyword evidence="5 10" id="KW-0560">Oxidoreductase</keyword>
<evidence type="ECO:0000256" key="8">
    <source>
        <dbReference type="ARBA" id="ARBA00023251"/>
    </source>
</evidence>
<feature type="active site" description="Proton acceptor; for decarboxylase activity" evidence="10">
    <location>
        <position position="437"/>
    </location>
</feature>
<feature type="active site" description="Proton donor; for formyltransferase activity" evidence="10">
    <location>
        <position position="106"/>
    </location>
</feature>
<evidence type="ECO:0000259" key="12">
    <source>
        <dbReference type="Pfam" id="PF01370"/>
    </source>
</evidence>
<dbReference type="PANTHER" id="PTHR43245">
    <property type="entry name" value="BIFUNCTIONAL POLYMYXIN RESISTANCE PROTEIN ARNA"/>
    <property type="match status" value="1"/>
</dbReference>
<dbReference type="InterPro" id="IPR021168">
    <property type="entry name" value="Bifun_polymyxin_resist_ArnA"/>
</dbReference>
<feature type="binding site" evidence="10">
    <location>
        <position position="116"/>
    </location>
    <ligand>
        <name>(6R)-10-formyltetrahydrofolate</name>
        <dbReference type="ChEBI" id="CHEBI:195366"/>
    </ligand>
</feature>
<dbReference type="NCBIfam" id="NF005998">
    <property type="entry name" value="PRK08125.1"/>
    <property type="match status" value="1"/>
</dbReference>
<keyword evidence="2 10" id="KW-0441">Lipid A biosynthesis</keyword>
<feature type="binding site" evidence="10">
    <location>
        <begin position="435"/>
        <end position="436"/>
    </location>
    <ligand>
        <name>UDP-alpha-D-glucuronate</name>
        <dbReference type="ChEBI" id="CHEBI:58052"/>
    </ligand>
</feature>
<dbReference type="PANTHER" id="PTHR43245:SF13">
    <property type="entry name" value="UDP-D-APIOSE_UDP-D-XYLOSE SYNTHASE 2"/>
    <property type="match status" value="1"/>
</dbReference>
<feature type="binding site" evidence="10">
    <location>
        <position position="494"/>
    </location>
    <ligand>
        <name>UDP-alpha-D-glucuronate</name>
        <dbReference type="ChEBI" id="CHEBI:58052"/>
    </ligand>
</feature>
<feature type="binding site" evidence="10">
    <location>
        <position position="463"/>
    </location>
    <ligand>
        <name>UDP-alpha-D-glucuronate</name>
        <dbReference type="ChEBI" id="CHEBI:58052"/>
    </ligand>
</feature>
<comment type="function">
    <text evidence="10">Bifunctional enzyme that catalyzes the oxidative decarboxylation of UDP-glucuronic acid (UDP-GlcUA) to UDP-4-keto-arabinose (UDP-Ara4O) and the addition of a formyl group to UDP-4-amino-4-deoxy-L-arabinose (UDP-L-Ara4N) to form UDP-L-4-formamido-arabinose (UDP-L-Ara4FN). The modified arabinose is attached to lipid A and is required for resistance to polymyxin and cationic antimicrobial peptides.</text>
</comment>
<feature type="binding site" evidence="10">
    <location>
        <position position="350"/>
    </location>
    <ligand>
        <name>NAD(+)</name>
        <dbReference type="ChEBI" id="CHEBI:57540"/>
    </ligand>
</feature>
<evidence type="ECO:0000256" key="10">
    <source>
        <dbReference type="HAMAP-Rule" id="MF_01166"/>
    </source>
</evidence>
<keyword evidence="7 10" id="KW-0443">Lipid metabolism</keyword>
<accession>A0ABS0UN27</accession>
<comment type="catalytic activity">
    <reaction evidence="10">
        <text>UDP-alpha-D-glucuronate + NAD(+) = UDP-beta-L-threo-pentopyranos-4-ulose + CO2 + NADH</text>
        <dbReference type="Rhea" id="RHEA:24702"/>
        <dbReference type="ChEBI" id="CHEBI:16526"/>
        <dbReference type="ChEBI" id="CHEBI:57540"/>
        <dbReference type="ChEBI" id="CHEBI:57945"/>
        <dbReference type="ChEBI" id="CHEBI:58052"/>
        <dbReference type="ChEBI" id="CHEBI:58710"/>
        <dbReference type="EC" id="1.1.1.305"/>
    </reaction>
</comment>
<feature type="binding site" evidence="10">
    <location>
        <begin position="371"/>
        <end position="372"/>
    </location>
    <ligand>
        <name>NAD(+)</name>
        <dbReference type="ChEBI" id="CHEBI:57540"/>
    </ligand>
</feature>
<comment type="similarity">
    <text evidence="10">In the N-terminal section; belongs to the Fmt family. UDP-L-Ara4N formyltransferase subfamily.</text>
</comment>
<dbReference type="InterPro" id="IPR036291">
    <property type="entry name" value="NAD(P)-bd_dom_sf"/>
</dbReference>
<evidence type="ECO:0000259" key="11">
    <source>
        <dbReference type="Pfam" id="PF00551"/>
    </source>
</evidence>
<feature type="site" description="Raises pKa of active site His" evidence="10">
    <location>
        <position position="142"/>
    </location>
</feature>
<feature type="binding site" evidence="10">
    <location>
        <position position="401"/>
    </location>
    <ligand>
        <name>UDP-alpha-D-glucuronate</name>
        <dbReference type="ChEBI" id="CHEBI:58052"/>
    </ligand>
</feature>
<keyword evidence="15" id="KW-1185">Reference proteome</keyword>
<protein>
    <recommendedName>
        <fullName evidence="10">Bifunctional polymyxin resistance protein ArnA</fullName>
    </recommendedName>
    <domain>
        <recommendedName>
            <fullName evidence="10">UDP-4-amino-4-deoxy-L-arabinose formyltransferase</fullName>
            <ecNumber evidence="10">2.1.2.13</ecNumber>
        </recommendedName>
        <alternativeName>
            <fullName evidence="10">ArnAFT</fullName>
        </alternativeName>
        <alternativeName>
            <fullName evidence="10">UDP-L-Ara4N formyltransferase</fullName>
        </alternativeName>
    </domain>
    <domain>
        <recommendedName>
            <fullName evidence="10">UDP-glucuronic acid oxidase, UDP-4-keto-hexauronic acid decarboxylating</fullName>
            <ecNumber evidence="10">1.1.1.305</ecNumber>
        </recommendedName>
        <alternativeName>
            <fullName evidence="10">ArnADH</fullName>
        </alternativeName>
        <alternativeName>
            <fullName evidence="10">UDP-GlcUA decarboxylase</fullName>
        </alternativeName>
        <alternativeName>
            <fullName evidence="10">UDP-glucuronic acid dehydrogenase</fullName>
        </alternativeName>
    </domain>
</protein>
<dbReference type="InterPro" id="IPR045869">
    <property type="entry name" value="Arna-like_SDR_e"/>
</dbReference>
<dbReference type="RefSeq" id="WP_198721450.1">
    <property type="nucleotide sequence ID" value="NZ_JAEIKU010000222.1"/>
</dbReference>
<evidence type="ECO:0000256" key="6">
    <source>
        <dbReference type="ARBA" id="ARBA00023027"/>
    </source>
</evidence>
<organism evidence="14 15">
    <name type="scientific">Pseudomonas synxantha</name>
    <dbReference type="NCBI Taxonomy" id="47883"/>
    <lineage>
        <taxon>Bacteria</taxon>
        <taxon>Pseudomonadati</taxon>
        <taxon>Pseudomonadota</taxon>
        <taxon>Gammaproteobacteria</taxon>
        <taxon>Pseudomonadales</taxon>
        <taxon>Pseudomonadaceae</taxon>
        <taxon>Pseudomonas</taxon>
    </lineage>
</organism>
<gene>
    <name evidence="10 14" type="primary">arnA</name>
    <name evidence="14" type="ORF">YA0852_21030</name>
</gene>
<dbReference type="InterPro" id="IPR011034">
    <property type="entry name" value="Formyl_transferase-like_C_sf"/>
</dbReference>
<evidence type="ECO:0000256" key="4">
    <source>
        <dbReference type="ARBA" id="ARBA00022985"/>
    </source>
</evidence>
<comment type="similarity">
    <text evidence="10">In the C-terminal section; belongs to the NAD(P)-dependent epimerase/dehydratase family. UDP-glucuronic acid decarboxylase subfamily.</text>
</comment>
<comment type="caution">
    <text evidence="14">The sequence shown here is derived from an EMBL/GenBank/DDBJ whole genome shotgun (WGS) entry which is preliminary data.</text>
</comment>
<dbReference type="InterPro" id="IPR001509">
    <property type="entry name" value="Epimerase_deHydtase"/>
</dbReference>
<evidence type="ECO:0000256" key="7">
    <source>
        <dbReference type="ARBA" id="ARBA00023098"/>
    </source>
</evidence>
<feature type="binding site" evidence="10">
    <location>
        <begin position="138"/>
        <end position="142"/>
    </location>
    <ligand>
        <name>(6R)-10-formyltetrahydrofolate</name>
        <dbReference type="ChEBI" id="CHEBI:195366"/>
    </ligand>
</feature>
<feature type="binding site" evidence="10">
    <location>
        <position position="615"/>
    </location>
    <ligand>
        <name>UDP-alpha-D-glucuronate</name>
        <dbReference type="ChEBI" id="CHEBI:58052"/>
    </ligand>
</feature>
<dbReference type="SUPFAM" id="SSF50486">
    <property type="entry name" value="FMT C-terminal domain-like"/>
    <property type="match status" value="1"/>
</dbReference>
<evidence type="ECO:0000256" key="5">
    <source>
        <dbReference type="ARBA" id="ARBA00023002"/>
    </source>
</evidence>